<feature type="domain" description="DUF4097" evidence="1">
    <location>
        <begin position="13"/>
        <end position="229"/>
    </location>
</feature>
<dbReference type="EMBL" id="JBHSGF010000001">
    <property type="protein sequence ID" value="MFC4553918.1"/>
    <property type="molecule type" value="Genomic_DNA"/>
</dbReference>
<dbReference type="InterPro" id="IPR025164">
    <property type="entry name" value="Toastrack_DUF4097"/>
</dbReference>
<name>A0ABV9D7L9_9MICO</name>
<accession>A0ABV9D7L9</accession>
<reference evidence="3" key="1">
    <citation type="journal article" date="2019" name="Int. J. Syst. Evol. Microbiol.">
        <title>The Global Catalogue of Microorganisms (GCM) 10K type strain sequencing project: providing services to taxonomists for standard genome sequencing and annotation.</title>
        <authorList>
            <consortium name="The Broad Institute Genomics Platform"/>
            <consortium name="The Broad Institute Genome Sequencing Center for Infectious Disease"/>
            <person name="Wu L."/>
            <person name="Ma J."/>
        </authorList>
    </citation>
    <scope>NUCLEOTIDE SEQUENCE [LARGE SCALE GENOMIC DNA]</scope>
    <source>
        <strain evidence="3">JCM 3369</strain>
    </source>
</reference>
<dbReference type="Proteomes" id="UP001595955">
    <property type="component" value="Unassembled WGS sequence"/>
</dbReference>
<sequence>MSPTFATPGPVSLDVDTSVGDIYVTATDTTQTVVTVHPSDPGRAADAKDAEQTIVEHTGDRITVRTAKRFTVFGRGGAVRMDITVPEGSAVRVKAAMAHVRTTGRLGETTIAVSMGDIRCEETASARFSTGTGDITVDRVAGATIVGGAGAIRITEIDGAATVKNANGSTWIGSVGGDARVRAANGDITIDAAGGGVDARSACGNVRALGVTRGTVNLHTSAGSVDVGVRRGTAAWLDVATQYGQVTTSLDPADTPETTAQTVEVRARTSFGDVTVHPA</sequence>
<evidence type="ECO:0000313" key="2">
    <source>
        <dbReference type="EMBL" id="MFC4553918.1"/>
    </source>
</evidence>
<gene>
    <name evidence="2" type="ORF">ACFO3F_01535</name>
</gene>
<comment type="caution">
    <text evidence="2">The sequence shown here is derived from an EMBL/GenBank/DDBJ whole genome shotgun (WGS) entry which is preliminary data.</text>
</comment>
<dbReference type="RefSeq" id="WP_122823144.1">
    <property type="nucleotide sequence ID" value="NZ_CP033325.1"/>
</dbReference>
<keyword evidence="3" id="KW-1185">Reference proteome</keyword>
<protein>
    <submittedName>
        <fullName evidence="2">DUF4097 domain-containing protein</fullName>
    </submittedName>
</protein>
<evidence type="ECO:0000259" key="1">
    <source>
        <dbReference type="Pfam" id="PF13349"/>
    </source>
</evidence>
<dbReference type="Pfam" id="PF13349">
    <property type="entry name" value="DUF4097"/>
    <property type="match status" value="1"/>
</dbReference>
<organism evidence="2 3">
    <name type="scientific">Georgenia faecalis</name>
    <dbReference type="NCBI Taxonomy" id="2483799"/>
    <lineage>
        <taxon>Bacteria</taxon>
        <taxon>Bacillati</taxon>
        <taxon>Actinomycetota</taxon>
        <taxon>Actinomycetes</taxon>
        <taxon>Micrococcales</taxon>
        <taxon>Bogoriellaceae</taxon>
        <taxon>Georgenia</taxon>
    </lineage>
</organism>
<evidence type="ECO:0000313" key="3">
    <source>
        <dbReference type="Proteomes" id="UP001595955"/>
    </source>
</evidence>
<proteinExistence type="predicted"/>